<organism evidence="3">
    <name type="scientific">Selaginella moellendorffii</name>
    <name type="common">Spikemoss</name>
    <dbReference type="NCBI Taxonomy" id="88036"/>
    <lineage>
        <taxon>Eukaryota</taxon>
        <taxon>Viridiplantae</taxon>
        <taxon>Streptophyta</taxon>
        <taxon>Embryophyta</taxon>
        <taxon>Tracheophyta</taxon>
        <taxon>Lycopodiopsida</taxon>
        <taxon>Selaginellales</taxon>
        <taxon>Selaginellaceae</taxon>
        <taxon>Selaginella</taxon>
    </lineage>
</organism>
<reference evidence="2 3" key="1">
    <citation type="journal article" date="2011" name="Science">
        <title>The Selaginella genome identifies genetic changes associated with the evolution of vascular plants.</title>
        <authorList>
            <person name="Banks J.A."/>
            <person name="Nishiyama T."/>
            <person name="Hasebe M."/>
            <person name="Bowman J.L."/>
            <person name="Gribskov M."/>
            <person name="dePamphilis C."/>
            <person name="Albert V.A."/>
            <person name="Aono N."/>
            <person name="Aoyama T."/>
            <person name="Ambrose B.A."/>
            <person name="Ashton N.W."/>
            <person name="Axtell M.J."/>
            <person name="Barker E."/>
            <person name="Barker M.S."/>
            <person name="Bennetzen J.L."/>
            <person name="Bonawitz N.D."/>
            <person name="Chapple C."/>
            <person name="Cheng C."/>
            <person name="Correa L.G."/>
            <person name="Dacre M."/>
            <person name="DeBarry J."/>
            <person name="Dreyer I."/>
            <person name="Elias M."/>
            <person name="Engstrom E.M."/>
            <person name="Estelle M."/>
            <person name="Feng L."/>
            <person name="Finet C."/>
            <person name="Floyd S.K."/>
            <person name="Frommer W.B."/>
            <person name="Fujita T."/>
            <person name="Gramzow L."/>
            <person name="Gutensohn M."/>
            <person name="Harholt J."/>
            <person name="Hattori M."/>
            <person name="Heyl A."/>
            <person name="Hirai T."/>
            <person name="Hiwatashi Y."/>
            <person name="Ishikawa M."/>
            <person name="Iwata M."/>
            <person name="Karol K.G."/>
            <person name="Koehler B."/>
            <person name="Kolukisaoglu U."/>
            <person name="Kubo M."/>
            <person name="Kurata T."/>
            <person name="Lalonde S."/>
            <person name="Li K."/>
            <person name="Li Y."/>
            <person name="Litt A."/>
            <person name="Lyons E."/>
            <person name="Manning G."/>
            <person name="Maruyama T."/>
            <person name="Michael T.P."/>
            <person name="Mikami K."/>
            <person name="Miyazaki S."/>
            <person name="Morinaga S."/>
            <person name="Murata T."/>
            <person name="Mueller-Roeber B."/>
            <person name="Nelson D.R."/>
            <person name="Obara M."/>
            <person name="Oguri Y."/>
            <person name="Olmstead R.G."/>
            <person name="Onodera N."/>
            <person name="Petersen B.L."/>
            <person name="Pils B."/>
            <person name="Prigge M."/>
            <person name="Rensing S.A."/>
            <person name="Riano-Pachon D.M."/>
            <person name="Roberts A.W."/>
            <person name="Sato Y."/>
            <person name="Scheller H.V."/>
            <person name="Schulz B."/>
            <person name="Schulz C."/>
            <person name="Shakirov E.V."/>
            <person name="Shibagaki N."/>
            <person name="Shinohara N."/>
            <person name="Shippen D.E."/>
            <person name="Soerensen I."/>
            <person name="Sotooka R."/>
            <person name="Sugimoto N."/>
            <person name="Sugita M."/>
            <person name="Sumikawa N."/>
            <person name="Tanurdzic M."/>
            <person name="Theissen G."/>
            <person name="Ulvskov P."/>
            <person name="Wakazuki S."/>
            <person name="Weng J.K."/>
            <person name="Willats W.W."/>
            <person name="Wipf D."/>
            <person name="Wolf P.G."/>
            <person name="Yang L."/>
            <person name="Zimmer A.D."/>
            <person name="Zhu Q."/>
            <person name="Mitros T."/>
            <person name="Hellsten U."/>
            <person name="Loque D."/>
            <person name="Otillar R."/>
            <person name="Salamov A."/>
            <person name="Schmutz J."/>
            <person name="Shapiro H."/>
            <person name="Lindquist E."/>
            <person name="Lucas S."/>
            <person name="Rokhsar D."/>
            <person name="Grigoriev I.V."/>
        </authorList>
    </citation>
    <scope>NUCLEOTIDE SEQUENCE [LARGE SCALE GENOMIC DNA]</scope>
</reference>
<dbReference type="Gramene" id="EFJ36804">
    <property type="protein sequence ID" value="EFJ36804"/>
    <property type="gene ID" value="SELMODRAFT_403507"/>
</dbReference>
<accession>D8QRM6</accession>
<keyword evidence="3" id="KW-1185">Reference proteome</keyword>
<evidence type="ECO:0000313" key="3">
    <source>
        <dbReference type="Proteomes" id="UP000001514"/>
    </source>
</evidence>
<dbReference type="InParanoid" id="D8QRM6"/>
<evidence type="ECO:0000313" key="2">
    <source>
        <dbReference type="EMBL" id="EFJ36804.1"/>
    </source>
</evidence>
<protein>
    <submittedName>
        <fullName evidence="2">Uncharacterized protein</fullName>
    </submittedName>
</protein>
<dbReference type="Proteomes" id="UP000001514">
    <property type="component" value="Unassembled WGS sequence"/>
</dbReference>
<dbReference type="KEGG" id="smo:SELMODRAFT_403507"/>
<keyword evidence="1" id="KW-0732">Signal</keyword>
<feature type="signal peptide" evidence="1">
    <location>
        <begin position="1"/>
        <end position="23"/>
    </location>
</feature>
<gene>
    <name evidence="2" type="ORF">SELMODRAFT_403507</name>
</gene>
<proteinExistence type="predicted"/>
<dbReference type="EMBL" id="GL377566">
    <property type="protein sequence ID" value="EFJ36804.1"/>
    <property type="molecule type" value="Genomic_DNA"/>
</dbReference>
<name>D8QRM6_SELML</name>
<evidence type="ECO:0000256" key="1">
    <source>
        <dbReference type="SAM" id="SignalP"/>
    </source>
</evidence>
<dbReference type="AlphaFoldDB" id="D8QRM6"/>
<dbReference type="HOGENOM" id="CLU_1680918_0_0_1"/>
<sequence>MASKSQLILLAMFVTFLLGGVDAQQRCKSGWNWDDYEGTVQERLWKRWSTSGVQSQSLRMWCKGADMVTGWLCHFDDNYYTNPKSTLLELQWRKKLLLVHKQLCQYIKQIALTYTLQRAFYTEEPSLASCPSGDHVSKIINEFNRNAKTRASSSKII</sequence>
<feature type="chain" id="PRO_5003121165" evidence="1">
    <location>
        <begin position="24"/>
        <end position="157"/>
    </location>
</feature>